<feature type="domain" description="ATP synthase F1 complex delta/epsilon subunit N-terminal" evidence="13">
    <location>
        <begin position="5"/>
        <end position="84"/>
    </location>
</feature>
<evidence type="ECO:0000256" key="5">
    <source>
        <dbReference type="ARBA" id="ARBA00022475"/>
    </source>
</evidence>
<comment type="subcellular location">
    <subcellularLocation>
        <location evidence="11">Cell membrane</location>
        <topology evidence="11">Peripheral membrane protein</topology>
    </subcellularLocation>
    <subcellularLocation>
        <location evidence="2">Endomembrane system</location>
        <topology evidence="2">Peripheral membrane protein</topology>
    </subcellularLocation>
</comment>
<dbReference type="GO" id="GO:0012505">
    <property type="term" value="C:endomembrane system"/>
    <property type="evidence" value="ECO:0007669"/>
    <property type="project" value="UniProtKB-SubCell"/>
</dbReference>
<evidence type="ECO:0000313" key="17">
    <source>
        <dbReference type="Proteomes" id="UP000234639"/>
    </source>
</evidence>
<dbReference type="Pfam" id="PF02823">
    <property type="entry name" value="ATP-synt_DE_N"/>
    <property type="match status" value="1"/>
</dbReference>
<dbReference type="InterPro" id="IPR001469">
    <property type="entry name" value="ATP_synth_F1_dsu/esu"/>
</dbReference>
<dbReference type="InterPro" id="IPR020546">
    <property type="entry name" value="ATP_synth_F1_dsu/esu_N"/>
</dbReference>
<comment type="subunit">
    <text evidence="11 12">F-type ATPases have 2 components, CF(1) - the catalytic core - and CF(0) - the membrane proton channel. CF(1) has five subunits: alpha(3), beta(3), gamma(1), delta(1), epsilon(1). CF(0) has three main subunits: a, b and c.</text>
</comment>
<dbReference type="RefSeq" id="WP_024961943.1">
    <property type="nucleotide sequence ID" value="NZ_CABMOL010000005.1"/>
</dbReference>
<keyword evidence="5 11" id="KW-1003">Cell membrane</keyword>
<dbReference type="Gene3D" id="2.60.15.10">
    <property type="entry name" value="F0F1 ATP synthase delta/epsilon subunit, N-terminal"/>
    <property type="match status" value="1"/>
</dbReference>
<dbReference type="PANTHER" id="PTHR13822:SF10">
    <property type="entry name" value="ATP SYNTHASE EPSILON CHAIN, CHLOROPLASTIC"/>
    <property type="match status" value="1"/>
</dbReference>
<dbReference type="SUPFAM" id="SSF51344">
    <property type="entry name" value="Epsilon subunit of F1F0-ATP synthase N-terminal domain"/>
    <property type="match status" value="1"/>
</dbReference>
<dbReference type="GO" id="GO:0005524">
    <property type="term" value="F:ATP binding"/>
    <property type="evidence" value="ECO:0007669"/>
    <property type="project" value="UniProtKB-UniRule"/>
</dbReference>
<dbReference type="NCBIfam" id="TIGR01216">
    <property type="entry name" value="ATP_synt_epsi"/>
    <property type="match status" value="1"/>
</dbReference>
<proteinExistence type="inferred from homology"/>
<evidence type="ECO:0000256" key="4">
    <source>
        <dbReference type="ARBA" id="ARBA00022448"/>
    </source>
</evidence>
<evidence type="ECO:0000256" key="12">
    <source>
        <dbReference type="RuleBase" id="RU003656"/>
    </source>
</evidence>
<dbReference type="GO" id="GO:0005886">
    <property type="term" value="C:plasma membrane"/>
    <property type="evidence" value="ECO:0007669"/>
    <property type="project" value="UniProtKB-SubCell"/>
</dbReference>
<dbReference type="Proteomes" id="UP000234639">
    <property type="component" value="Unassembled WGS sequence"/>
</dbReference>
<keyword evidence="11" id="KW-0375">Hydrogen ion transport</keyword>
<name>A0A2I1N8W6_9BACT</name>
<evidence type="ECO:0000256" key="2">
    <source>
        <dbReference type="ARBA" id="ARBA00004184"/>
    </source>
</evidence>
<dbReference type="HAMAP" id="MF_00530">
    <property type="entry name" value="ATP_synth_epsil_bac"/>
    <property type="match status" value="1"/>
</dbReference>
<evidence type="ECO:0000256" key="8">
    <source>
        <dbReference type="ARBA" id="ARBA00023136"/>
    </source>
</evidence>
<dbReference type="EMBL" id="JAPXGP010000004">
    <property type="protein sequence ID" value="MCZ6162021.1"/>
    <property type="molecule type" value="Genomic_DNA"/>
</dbReference>
<evidence type="ECO:0000259" key="13">
    <source>
        <dbReference type="Pfam" id="PF02823"/>
    </source>
</evidence>
<reference evidence="14" key="2">
    <citation type="submission" date="2022-12" db="EMBL/GenBank/DDBJ databases">
        <title>Species Delineation and Comparative Genomics within the Campylobacter ureolyticus Complex.</title>
        <authorList>
            <person name="Maki J."/>
            <person name="Howard M."/>
            <person name="Connelly S."/>
            <person name="Hardy D.J."/>
            <person name="Cameron A."/>
        </authorList>
    </citation>
    <scope>NUCLEOTIDE SEQUENCE</scope>
    <source>
        <strain evidence="15">URMC_786</strain>
        <strain evidence="14">URMC_787</strain>
    </source>
</reference>
<dbReference type="AlphaFoldDB" id="A0A2I1N8W6"/>
<dbReference type="EMBL" id="PKHU01000006">
    <property type="protein sequence ID" value="PKZ28816.1"/>
    <property type="molecule type" value="Genomic_DNA"/>
</dbReference>
<sequence>MKDKFQLEIVTPKGTIFSGEVKSAQFPGSEGELGVLPNHSPLITLLNTGLIELVDENNEKDMVAINWGYLKVDEEKVTVLADGAVYVGGKSDSSIAESLDKAKELIESMGSENVTYASTIAKMENMARSK</sequence>
<evidence type="ECO:0000256" key="11">
    <source>
        <dbReference type="HAMAP-Rule" id="MF_00530"/>
    </source>
</evidence>
<reference evidence="16 17" key="1">
    <citation type="submission" date="2017-12" db="EMBL/GenBank/DDBJ databases">
        <title>Phylogenetic diversity of female urinary microbiome.</title>
        <authorList>
            <person name="Thomas-White K."/>
            <person name="Wolfe A.J."/>
        </authorList>
    </citation>
    <scope>NUCLEOTIDE SEQUENCE [LARGE SCALE GENOMIC DNA]</scope>
    <source>
        <strain evidence="16 17">UMB0112</strain>
    </source>
</reference>
<evidence type="ECO:0000256" key="9">
    <source>
        <dbReference type="ARBA" id="ARBA00023196"/>
    </source>
</evidence>
<comment type="caution">
    <text evidence="16">The sequence shown here is derived from an EMBL/GenBank/DDBJ whole genome shotgun (WGS) entry which is preliminary data.</text>
</comment>
<evidence type="ECO:0000256" key="3">
    <source>
        <dbReference type="ARBA" id="ARBA00005712"/>
    </source>
</evidence>
<dbReference type="CDD" id="cd12152">
    <property type="entry name" value="F1-ATPase_delta"/>
    <property type="match status" value="1"/>
</dbReference>
<keyword evidence="9 11" id="KW-0139">CF(1)</keyword>
<accession>A0A2I1N8W6</accession>
<dbReference type="Proteomes" id="UP001075225">
    <property type="component" value="Unassembled WGS sequence"/>
</dbReference>
<evidence type="ECO:0000313" key="14">
    <source>
        <dbReference type="EMBL" id="MCZ6160022.1"/>
    </source>
</evidence>
<comment type="similarity">
    <text evidence="3 11 12">Belongs to the ATPase epsilon chain family.</text>
</comment>
<keyword evidence="7 11" id="KW-0406">Ion transport</keyword>
<organism evidence="16 17">
    <name type="scientific">Campylobacter ureolyticus</name>
    <dbReference type="NCBI Taxonomy" id="827"/>
    <lineage>
        <taxon>Bacteria</taxon>
        <taxon>Pseudomonadati</taxon>
        <taxon>Campylobacterota</taxon>
        <taxon>Epsilonproteobacteria</taxon>
        <taxon>Campylobacterales</taxon>
        <taxon>Campylobacteraceae</taxon>
        <taxon>Campylobacter</taxon>
    </lineage>
</organism>
<dbReference type="Proteomes" id="UP001075461">
    <property type="component" value="Unassembled WGS sequence"/>
</dbReference>
<comment type="function">
    <text evidence="1 11">Produces ATP from ADP in the presence of a proton gradient across the membrane.</text>
</comment>
<evidence type="ECO:0000256" key="10">
    <source>
        <dbReference type="ARBA" id="ARBA00023310"/>
    </source>
</evidence>
<dbReference type="PANTHER" id="PTHR13822">
    <property type="entry name" value="ATP SYNTHASE DELTA/EPSILON CHAIN"/>
    <property type="match status" value="1"/>
</dbReference>
<keyword evidence="6" id="KW-0997">Cell inner membrane</keyword>
<dbReference type="InterPro" id="IPR036771">
    <property type="entry name" value="ATPsynth_dsu/esu_N"/>
</dbReference>
<gene>
    <name evidence="11 14" type="primary">atpC</name>
    <name evidence="16" type="ORF">CYJ41_06845</name>
    <name evidence="14" type="ORF">O6B32_05970</name>
    <name evidence="15" type="ORF">O6B92_06685</name>
</gene>
<evidence type="ECO:0000313" key="16">
    <source>
        <dbReference type="EMBL" id="PKZ28816.1"/>
    </source>
</evidence>
<dbReference type="GO" id="GO:0046933">
    <property type="term" value="F:proton-transporting ATP synthase activity, rotational mechanism"/>
    <property type="evidence" value="ECO:0007669"/>
    <property type="project" value="UniProtKB-UniRule"/>
</dbReference>
<evidence type="ECO:0000256" key="6">
    <source>
        <dbReference type="ARBA" id="ARBA00022519"/>
    </source>
</evidence>
<keyword evidence="8 11" id="KW-0472">Membrane</keyword>
<evidence type="ECO:0000256" key="7">
    <source>
        <dbReference type="ARBA" id="ARBA00023065"/>
    </source>
</evidence>
<keyword evidence="4 11" id="KW-0813">Transport</keyword>
<evidence type="ECO:0000256" key="1">
    <source>
        <dbReference type="ARBA" id="ARBA00003543"/>
    </source>
</evidence>
<dbReference type="EMBL" id="JAPXGO010000004">
    <property type="protein sequence ID" value="MCZ6160022.1"/>
    <property type="molecule type" value="Genomic_DNA"/>
</dbReference>
<protein>
    <recommendedName>
        <fullName evidence="11">ATP synthase epsilon chain</fullName>
    </recommendedName>
    <alternativeName>
        <fullName evidence="11">ATP synthase F1 sector epsilon subunit</fullName>
    </alternativeName>
    <alternativeName>
        <fullName evidence="11">F-ATPase epsilon subunit</fullName>
    </alternativeName>
</protein>
<evidence type="ECO:0000313" key="15">
    <source>
        <dbReference type="EMBL" id="MCZ6162021.1"/>
    </source>
</evidence>
<dbReference type="GO" id="GO:0045259">
    <property type="term" value="C:proton-transporting ATP synthase complex"/>
    <property type="evidence" value="ECO:0007669"/>
    <property type="project" value="UniProtKB-KW"/>
</dbReference>
<keyword evidence="10 11" id="KW-0066">ATP synthesis</keyword>